<evidence type="ECO:0000256" key="4">
    <source>
        <dbReference type="ARBA" id="ARBA00023043"/>
    </source>
</evidence>
<name>A0A194VN56_CYTMA</name>
<evidence type="ECO:0000256" key="3">
    <source>
        <dbReference type="ARBA" id="ARBA00022737"/>
    </source>
</evidence>
<feature type="region of interest" description="Disordered" evidence="6">
    <location>
        <begin position="1"/>
        <end position="217"/>
    </location>
</feature>
<sequence length="554" mass="63317">MPRSSATNDDLSVDLSKLSADLPNPTPKAPFSSTFSSTSSLDFTSTFQSKFSSPGFTSRFSSNFTIDLGKPNFTSINLPKSGVNVPNVIHNSTSTTRPKPANMETTSDDRPPQPAPSATTEEDKPRERATKFRFKSKEKASRSPSGDRESRRHHRHRSSRPYRDDHRHDDFKDERSRDEGGHDDRERRHRRHKRRRREEPPPPPPPQANPLDAEPTLDPETAFRESLFDAMADDEGAAYWEAIYGQPIHIYPQETANPQTGELERMTEEEYAAHVRQKMWEKTHSGIMEERARRQKAREERARRDKEREASLEEERRIQREVERSLRRGEERRKKREWTGRFREYTDAWEGWDGGPDNIPWPTKSGRGKDVEEEEVRRFFVRGMDLEALGEREFAVKLKEQRVRWHPDKMQQKLGGKEKADERVMRDVTAVFQVIDTLYDDIRSKSKQVARALGRRRDVLRNEPFDLGLALVPHPPLLSPTVAVAVALTLTLALILILILILTRDGGPDLQPPPADKVLHGVALLPALAVLESHDDHPVALQASPPAVRAVLLA</sequence>
<feature type="region of interest" description="Disordered" evidence="6">
    <location>
        <begin position="289"/>
        <end position="317"/>
    </location>
</feature>
<keyword evidence="7" id="KW-0472">Membrane</keyword>
<feature type="compositionally biased region" description="Polar residues" evidence="6">
    <location>
        <begin position="1"/>
        <end position="10"/>
    </location>
</feature>
<protein>
    <recommendedName>
        <fullName evidence="10">J domain-containing protein</fullName>
    </recommendedName>
</protein>
<keyword evidence="7" id="KW-1133">Transmembrane helix</keyword>
<dbReference type="GO" id="GO:0043124">
    <property type="term" value="P:negative regulation of canonical NF-kappaB signal transduction"/>
    <property type="evidence" value="ECO:0007669"/>
    <property type="project" value="InterPro"/>
</dbReference>
<dbReference type="OrthoDB" id="412109at2759"/>
<feature type="compositionally biased region" description="Basic and acidic residues" evidence="6">
    <location>
        <begin position="121"/>
        <end position="150"/>
    </location>
</feature>
<evidence type="ECO:0000256" key="6">
    <source>
        <dbReference type="SAM" id="MobiDB-lite"/>
    </source>
</evidence>
<keyword evidence="7" id="KW-0812">Transmembrane</keyword>
<keyword evidence="9" id="KW-1185">Reference proteome</keyword>
<keyword evidence="4" id="KW-0040">ANK repeat</keyword>
<dbReference type="PANTHER" id="PTHR15263:SF1">
    <property type="entry name" value="NF-KAPPA-B INHIBITOR-LIKE PROTEIN 1"/>
    <property type="match status" value="1"/>
</dbReference>
<gene>
    <name evidence="8" type="ORF">VM1G_00535</name>
</gene>
<keyword evidence="5" id="KW-0539">Nucleus</keyword>
<comment type="subcellular location">
    <subcellularLocation>
        <location evidence="1">Nucleus</location>
    </subcellularLocation>
</comment>
<dbReference type="EMBL" id="CM003098">
    <property type="protein sequence ID" value="KUI65422.1"/>
    <property type="molecule type" value="Genomic_DNA"/>
</dbReference>
<evidence type="ECO:0000256" key="7">
    <source>
        <dbReference type="SAM" id="Phobius"/>
    </source>
</evidence>
<organism evidence="8 9">
    <name type="scientific">Cytospora mali</name>
    <name type="common">Apple Valsa canker fungus</name>
    <name type="synonym">Valsa mali</name>
    <dbReference type="NCBI Taxonomy" id="578113"/>
    <lineage>
        <taxon>Eukaryota</taxon>
        <taxon>Fungi</taxon>
        <taxon>Dikarya</taxon>
        <taxon>Ascomycota</taxon>
        <taxon>Pezizomycotina</taxon>
        <taxon>Sordariomycetes</taxon>
        <taxon>Sordariomycetidae</taxon>
        <taxon>Diaporthales</taxon>
        <taxon>Cytosporaceae</taxon>
        <taxon>Cytospora</taxon>
    </lineage>
</organism>
<evidence type="ECO:0000256" key="5">
    <source>
        <dbReference type="ARBA" id="ARBA00023242"/>
    </source>
</evidence>
<evidence type="ECO:0008006" key="10">
    <source>
        <dbReference type="Google" id="ProtNLM"/>
    </source>
</evidence>
<feature type="compositionally biased region" description="Polar residues" evidence="6">
    <location>
        <begin position="50"/>
        <end position="65"/>
    </location>
</feature>
<dbReference type="PANTHER" id="PTHR15263">
    <property type="entry name" value="I-KAPPA-B-LIKE PROTEIN IKBL"/>
    <property type="match status" value="1"/>
</dbReference>
<keyword evidence="2" id="KW-0597">Phosphoprotein</keyword>
<feature type="compositionally biased region" description="Low complexity" evidence="6">
    <location>
        <begin position="31"/>
        <end position="49"/>
    </location>
</feature>
<evidence type="ECO:0000313" key="8">
    <source>
        <dbReference type="EMBL" id="KUI65422.1"/>
    </source>
</evidence>
<feature type="compositionally biased region" description="Basic residues" evidence="6">
    <location>
        <begin position="187"/>
        <end position="196"/>
    </location>
</feature>
<evidence type="ECO:0000313" key="9">
    <source>
        <dbReference type="Proteomes" id="UP000078559"/>
    </source>
</evidence>
<evidence type="ECO:0000256" key="1">
    <source>
        <dbReference type="ARBA" id="ARBA00004123"/>
    </source>
</evidence>
<dbReference type="Proteomes" id="UP000078559">
    <property type="component" value="Chromosome 1"/>
</dbReference>
<feature type="compositionally biased region" description="Basic and acidic residues" evidence="6">
    <location>
        <begin position="161"/>
        <end position="186"/>
    </location>
</feature>
<feature type="transmembrane region" description="Helical" evidence="7">
    <location>
        <begin position="482"/>
        <end position="502"/>
    </location>
</feature>
<dbReference type="AlphaFoldDB" id="A0A194VN56"/>
<keyword evidence="3" id="KW-0677">Repeat</keyword>
<feature type="compositionally biased region" description="Basic residues" evidence="6">
    <location>
        <begin position="151"/>
        <end position="160"/>
    </location>
</feature>
<proteinExistence type="predicted"/>
<reference evidence="8" key="1">
    <citation type="submission" date="2014-12" db="EMBL/GenBank/DDBJ databases">
        <title>Genome Sequence of Valsa Canker Pathogens Uncovers a Specific Adaption of Colonization on Woody Bark.</title>
        <authorList>
            <person name="Yin Z."/>
            <person name="Liu H."/>
            <person name="Gao X."/>
            <person name="Li Z."/>
            <person name="Song N."/>
            <person name="Ke X."/>
            <person name="Dai Q."/>
            <person name="Wu Y."/>
            <person name="Sun Y."/>
            <person name="Xu J.-R."/>
            <person name="Kang Z.K."/>
            <person name="Wang L."/>
            <person name="Huang L."/>
        </authorList>
    </citation>
    <scope>NUCLEOTIDE SEQUENCE [LARGE SCALE GENOMIC DNA]</scope>
    <source>
        <strain evidence="8">03-8</strain>
    </source>
</reference>
<accession>A0A194VN56</accession>
<evidence type="ECO:0000256" key="2">
    <source>
        <dbReference type="ARBA" id="ARBA00022553"/>
    </source>
</evidence>
<dbReference type="InterPro" id="IPR038753">
    <property type="entry name" value="NFKBIL1"/>
</dbReference>
<dbReference type="GO" id="GO:0005634">
    <property type="term" value="C:nucleus"/>
    <property type="evidence" value="ECO:0007669"/>
    <property type="project" value="UniProtKB-SubCell"/>
</dbReference>